<organism evidence="2 3">
    <name type="scientific">Musa acuminata subsp. malaccensis</name>
    <name type="common">Wild banana</name>
    <name type="synonym">Musa malaccensis</name>
    <dbReference type="NCBI Taxonomy" id="214687"/>
    <lineage>
        <taxon>Eukaryota</taxon>
        <taxon>Viridiplantae</taxon>
        <taxon>Streptophyta</taxon>
        <taxon>Embryophyta</taxon>
        <taxon>Tracheophyta</taxon>
        <taxon>Spermatophyta</taxon>
        <taxon>Magnoliopsida</taxon>
        <taxon>Liliopsida</taxon>
        <taxon>Zingiberales</taxon>
        <taxon>Musaceae</taxon>
        <taxon>Musa</taxon>
    </lineage>
</organism>
<dbReference type="AlphaFoldDB" id="A0A804IYR2"/>
<dbReference type="EMBL" id="HG996469">
    <property type="protein sequence ID" value="CAG1844703.1"/>
    <property type="molecule type" value="Genomic_DNA"/>
</dbReference>
<evidence type="ECO:0000313" key="3">
    <source>
        <dbReference type="Proteomes" id="UP000012960"/>
    </source>
</evidence>
<dbReference type="Proteomes" id="UP000012960">
    <property type="component" value="Unplaced"/>
</dbReference>
<gene>
    <name evidence="1" type="ORF">GSMUA_144980.1</name>
</gene>
<name>A0A804IYR2_MUSAM</name>
<dbReference type="Gramene" id="Ma04_t38960.1">
    <property type="protein sequence ID" value="Ma04_p38960.1"/>
    <property type="gene ID" value="Ma04_g38960"/>
</dbReference>
<accession>A0A804IYR2</accession>
<keyword evidence="3" id="KW-1185">Reference proteome</keyword>
<evidence type="ECO:0000313" key="2">
    <source>
        <dbReference type="EnsemblPlants" id="Ma04_p38960.1"/>
    </source>
</evidence>
<dbReference type="InParanoid" id="A0A804IYR2"/>
<proteinExistence type="predicted"/>
<reference evidence="1" key="1">
    <citation type="submission" date="2021-03" db="EMBL/GenBank/DDBJ databases">
        <authorList>
            <consortium name="Genoscope - CEA"/>
            <person name="William W."/>
        </authorList>
    </citation>
    <scope>NUCLEOTIDE SEQUENCE</scope>
    <source>
        <strain evidence="1">Doubled-haploid Pahang</strain>
    </source>
</reference>
<evidence type="ECO:0000313" key="1">
    <source>
        <dbReference type="EMBL" id="CAG1844703.1"/>
    </source>
</evidence>
<protein>
    <submittedName>
        <fullName evidence="1">(wild Malaysian banana) hypothetical protein</fullName>
    </submittedName>
</protein>
<reference evidence="2" key="2">
    <citation type="submission" date="2021-05" db="UniProtKB">
        <authorList>
            <consortium name="EnsemblPlants"/>
        </authorList>
    </citation>
    <scope>IDENTIFICATION</scope>
    <source>
        <strain evidence="2">subsp. malaccensis</strain>
    </source>
</reference>
<sequence>MAGNCDSSIQYFLDLTTDIVEESKYLQSTKLALDSAFLITMSRY</sequence>
<dbReference type="EnsemblPlants" id="Ma04_t38960.1">
    <property type="protein sequence ID" value="Ma04_p38960.1"/>
    <property type="gene ID" value="Ma04_g38960"/>
</dbReference>